<evidence type="ECO:0000313" key="3">
    <source>
        <dbReference type="Proteomes" id="UP000183832"/>
    </source>
</evidence>
<accession>A0A1J1I055</accession>
<dbReference type="AlphaFoldDB" id="A0A1J1I055"/>
<keyword evidence="3" id="KW-1185">Reference proteome</keyword>
<name>A0A1J1I055_9DIPT</name>
<evidence type="ECO:0000256" key="1">
    <source>
        <dbReference type="SAM" id="SignalP"/>
    </source>
</evidence>
<protein>
    <submittedName>
        <fullName evidence="2">CLUMA_CG007128, isoform A</fullName>
    </submittedName>
</protein>
<organism evidence="2 3">
    <name type="scientific">Clunio marinus</name>
    <dbReference type="NCBI Taxonomy" id="568069"/>
    <lineage>
        <taxon>Eukaryota</taxon>
        <taxon>Metazoa</taxon>
        <taxon>Ecdysozoa</taxon>
        <taxon>Arthropoda</taxon>
        <taxon>Hexapoda</taxon>
        <taxon>Insecta</taxon>
        <taxon>Pterygota</taxon>
        <taxon>Neoptera</taxon>
        <taxon>Endopterygota</taxon>
        <taxon>Diptera</taxon>
        <taxon>Nematocera</taxon>
        <taxon>Chironomoidea</taxon>
        <taxon>Chironomidae</taxon>
        <taxon>Clunio</taxon>
    </lineage>
</organism>
<keyword evidence="1" id="KW-0732">Signal</keyword>
<gene>
    <name evidence="2" type="ORF">CLUMA_CG007128</name>
</gene>
<dbReference type="EMBL" id="CVRI01000037">
    <property type="protein sequence ID" value="CRK93595.1"/>
    <property type="molecule type" value="Genomic_DNA"/>
</dbReference>
<feature type="signal peptide" evidence="1">
    <location>
        <begin position="1"/>
        <end position="19"/>
    </location>
</feature>
<reference evidence="2 3" key="1">
    <citation type="submission" date="2015-04" db="EMBL/GenBank/DDBJ databases">
        <authorList>
            <person name="Syromyatnikov M.Y."/>
            <person name="Popov V.N."/>
        </authorList>
    </citation>
    <scope>NUCLEOTIDE SEQUENCE [LARGE SCALE GENOMIC DNA]</scope>
</reference>
<sequence length="91" mass="10607">MILFSFNLWEWLFNWCSSALEYGKAFKVNNIILKNWGQFRLCNHSFMTLDKGEMKAKQDDAPSIKHFHIRNTKGLFSCLSLDNFPPAISFG</sequence>
<evidence type="ECO:0000313" key="2">
    <source>
        <dbReference type="EMBL" id="CRK93595.1"/>
    </source>
</evidence>
<dbReference type="Proteomes" id="UP000183832">
    <property type="component" value="Unassembled WGS sequence"/>
</dbReference>
<proteinExistence type="predicted"/>
<feature type="chain" id="PRO_5013062986" evidence="1">
    <location>
        <begin position="20"/>
        <end position="91"/>
    </location>
</feature>